<keyword evidence="2" id="KW-1185">Reference proteome</keyword>
<dbReference type="GO" id="GO:0004386">
    <property type="term" value="F:helicase activity"/>
    <property type="evidence" value="ECO:0007669"/>
    <property type="project" value="UniProtKB-KW"/>
</dbReference>
<organism evidence="1 2">
    <name type="scientific">Tigheibacillus halophilus</name>
    <dbReference type="NCBI Taxonomy" id="361280"/>
    <lineage>
        <taxon>Bacteria</taxon>
        <taxon>Bacillati</taxon>
        <taxon>Bacillota</taxon>
        <taxon>Bacilli</taxon>
        <taxon>Bacillales</taxon>
        <taxon>Bacillaceae</taxon>
        <taxon>Tigheibacillus</taxon>
    </lineage>
</organism>
<name>A0ABU5C8C2_9BACI</name>
<dbReference type="EMBL" id="JAWDIP010000003">
    <property type="protein sequence ID" value="MDY0395538.1"/>
    <property type="molecule type" value="Genomic_DNA"/>
</dbReference>
<dbReference type="Proteomes" id="UP001281447">
    <property type="component" value="Unassembled WGS sequence"/>
</dbReference>
<reference evidence="1 2" key="1">
    <citation type="submission" date="2023-10" db="EMBL/GenBank/DDBJ databases">
        <title>Virgibacillus halophilus 5B73C genome.</title>
        <authorList>
            <person name="Miliotis G."/>
            <person name="Sengupta P."/>
            <person name="Hameed A."/>
            <person name="Chuvochina M."/>
            <person name="Mcdonagh F."/>
            <person name="Simpson A.C."/>
            <person name="Singh N.K."/>
            <person name="Rekha P.D."/>
            <person name="Raman K."/>
            <person name="Hugenholtz P."/>
            <person name="Venkateswaran K."/>
        </authorList>
    </citation>
    <scope>NUCLEOTIDE SEQUENCE [LARGE SCALE GENOMIC DNA]</scope>
    <source>
        <strain evidence="1 2">5B73C</strain>
    </source>
</reference>
<protein>
    <submittedName>
        <fullName evidence="1">Helicase</fullName>
    </submittedName>
</protein>
<accession>A0ABU5C8C2</accession>
<sequence length="169" mass="19188">MNRTIAVGGLTKSQLLQKLQQHSILMNKYGERLFDDEHFVVSDTVYSVKAVALKVRDLGFSEGATIPQLFKKASQVGLKLCPLELGPHLRLEYVDQPEGHLGKPSWRHRAPYGSLTIASKILSDDVHFPKGFYLRRIDGVLWLRGYIADHLHVLQPDDHFVFCQNNVLI</sequence>
<evidence type="ECO:0000313" key="2">
    <source>
        <dbReference type="Proteomes" id="UP001281447"/>
    </source>
</evidence>
<keyword evidence="1" id="KW-0067">ATP-binding</keyword>
<comment type="caution">
    <text evidence="1">The sequence shown here is derived from an EMBL/GenBank/DDBJ whole genome shotgun (WGS) entry which is preliminary data.</text>
</comment>
<keyword evidence="1" id="KW-0347">Helicase</keyword>
<proteinExistence type="predicted"/>
<evidence type="ECO:0000313" key="1">
    <source>
        <dbReference type="EMBL" id="MDY0395538.1"/>
    </source>
</evidence>
<dbReference type="RefSeq" id="WP_390357789.1">
    <property type="nucleotide sequence ID" value="NZ_JBHUIZ010000016.1"/>
</dbReference>
<keyword evidence="1" id="KW-0547">Nucleotide-binding</keyword>
<gene>
    <name evidence="1" type="ORF">RWE15_15265</name>
</gene>
<keyword evidence="1" id="KW-0378">Hydrolase</keyword>